<comment type="caution">
    <text evidence="2">The sequence shown here is derived from an EMBL/GenBank/DDBJ whole genome shotgun (WGS) entry which is preliminary data.</text>
</comment>
<protein>
    <recommendedName>
        <fullName evidence="1">C1q domain-containing protein</fullName>
    </recommendedName>
</protein>
<dbReference type="RefSeq" id="WP_188401177.1">
    <property type="nucleotide sequence ID" value="NZ_BMCE01000001.1"/>
</dbReference>
<dbReference type="PROSITE" id="PS50871">
    <property type="entry name" value="C1Q"/>
    <property type="match status" value="1"/>
</dbReference>
<dbReference type="InterPro" id="IPR008983">
    <property type="entry name" value="Tumour_necrosis_fac-like_dom"/>
</dbReference>
<reference evidence="2 3" key="1">
    <citation type="submission" date="2021-01" db="EMBL/GenBank/DDBJ databases">
        <title>Genome Sequencing of Type Strains.</title>
        <authorList>
            <person name="Lemaire J.F."/>
            <person name="Inderbitzin P."/>
            <person name="Collins S.B."/>
            <person name="Wespe N."/>
            <person name="Knight-Connoni V."/>
        </authorList>
    </citation>
    <scope>NUCLEOTIDE SEQUENCE [LARGE SCALE GENOMIC DNA]</scope>
    <source>
        <strain evidence="2 3">DSM 14730</strain>
    </source>
</reference>
<feature type="domain" description="C1q" evidence="1">
    <location>
        <begin position="35"/>
        <end position="171"/>
    </location>
</feature>
<organism evidence="2 3">
    <name type="scientific">Fictibacillus barbaricus</name>
    <dbReference type="NCBI Taxonomy" id="182136"/>
    <lineage>
        <taxon>Bacteria</taxon>
        <taxon>Bacillati</taxon>
        <taxon>Bacillota</taxon>
        <taxon>Bacilli</taxon>
        <taxon>Bacillales</taxon>
        <taxon>Fictibacillaceae</taxon>
        <taxon>Fictibacillus</taxon>
    </lineage>
</organism>
<dbReference type="Proteomes" id="UP001319060">
    <property type="component" value="Unassembled WGS sequence"/>
</dbReference>
<evidence type="ECO:0000313" key="2">
    <source>
        <dbReference type="EMBL" id="MBN3546886.1"/>
    </source>
</evidence>
<dbReference type="Gene3D" id="2.60.120.40">
    <property type="match status" value="1"/>
</dbReference>
<accession>A0ABS2ZGJ2</accession>
<dbReference type="EMBL" id="JAFHKS010000044">
    <property type="protein sequence ID" value="MBN3546886.1"/>
    <property type="molecule type" value="Genomic_DNA"/>
</dbReference>
<sequence>MTRYDHNDWYGVRPLGSPRPLVGKSRGCKSDKSERCGCNSAFRAIKTVGQQVLQNVPTQVLYPVEQYDTNNEYDPATSTFIPKQSGVYSIIASILVSSSPDVSFRINIRVNGNDVASDNENSTITQLTGLSVSTNIRLQAGDRVQVFAEVPQFSILVGDEAFSHFEATRIG</sequence>
<keyword evidence="3" id="KW-1185">Reference proteome</keyword>
<evidence type="ECO:0000259" key="1">
    <source>
        <dbReference type="PROSITE" id="PS50871"/>
    </source>
</evidence>
<dbReference type="InterPro" id="IPR001073">
    <property type="entry name" value="C1q_dom"/>
</dbReference>
<gene>
    <name evidence="2" type="ORF">JYA64_16385</name>
</gene>
<dbReference type="Pfam" id="PF00386">
    <property type="entry name" value="C1q"/>
    <property type="match status" value="1"/>
</dbReference>
<proteinExistence type="predicted"/>
<dbReference type="SUPFAM" id="SSF49842">
    <property type="entry name" value="TNF-like"/>
    <property type="match status" value="1"/>
</dbReference>
<evidence type="ECO:0000313" key="3">
    <source>
        <dbReference type="Proteomes" id="UP001319060"/>
    </source>
</evidence>
<name>A0ABS2ZGJ2_9BACL</name>